<accession>A0A9X2NHR3</accession>
<feature type="transmembrane region" description="Helical" evidence="1">
    <location>
        <begin position="157"/>
        <end position="177"/>
    </location>
</feature>
<feature type="transmembrane region" description="Helical" evidence="1">
    <location>
        <begin position="112"/>
        <end position="145"/>
    </location>
</feature>
<feature type="transmembrane region" description="Helical" evidence="1">
    <location>
        <begin position="184"/>
        <end position="206"/>
    </location>
</feature>
<dbReference type="RefSeq" id="WP_257925552.1">
    <property type="nucleotide sequence ID" value="NZ_JAMXQV010000029.1"/>
</dbReference>
<feature type="transmembrane region" description="Helical" evidence="1">
    <location>
        <begin position="232"/>
        <end position="252"/>
    </location>
</feature>
<evidence type="ECO:0000256" key="1">
    <source>
        <dbReference type="SAM" id="Phobius"/>
    </source>
</evidence>
<keyword evidence="1" id="KW-1133">Transmembrane helix</keyword>
<dbReference type="PANTHER" id="PTHR37305:SF1">
    <property type="entry name" value="MEMBRANE PROTEIN"/>
    <property type="match status" value="1"/>
</dbReference>
<comment type="caution">
    <text evidence="2">The sequence shown here is derived from an EMBL/GenBank/DDBJ whole genome shotgun (WGS) entry which is preliminary data.</text>
</comment>
<gene>
    <name evidence="2" type="ORF">M8542_39760</name>
</gene>
<keyword evidence="3" id="KW-1185">Reference proteome</keyword>
<protein>
    <submittedName>
        <fullName evidence="2">ABC transporter permease</fullName>
    </submittedName>
</protein>
<proteinExistence type="predicted"/>
<feature type="transmembrane region" description="Helical" evidence="1">
    <location>
        <begin position="67"/>
        <end position="91"/>
    </location>
</feature>
<evidence type="ECO:0000313" key="3">
    <source>
        <dbReference type="Proteomes" id="UP001144096"/>
    </source>
</evidence>
<keyword evidence="1" id="KW-0812">Transmembrane</keyword>
<feature type="transmembrane region" description="Helical" evidence="1">
    <location>
        <begin position="21"/>
        <end position="39"/>
    </location>
</feature>
<organism evidence="2 3">
    <name type="scientific">Amycolatopsis iheyensis</name>
    <dbReference type="NCBI Taxonomy" id="2945988"/>
    <lineage>
        <taxon>Bacteria</taxon>
        <taxon>Bacillati</taxon>
        <taxon>Actinomycetota</taxon>
        <taxon>Actinomycetes</taxon>
        <taxon>Pseudonocardiales</taxon>
        <taxon>Pseudonocardiaceae</taxon>
        <taxon>Amycolatopsis</taxon>
    </lineage>
</organism>
<evidence type="ECO:0000313" key="2">
    <source>
        <dbReference type="EMBL" id="MCR6488984.1"/>
    </source>
</evidence>
<reference evidence="2" key="1">
    <citation type="submission" date="2022-06" db="EMBL/GenBank/DDBJ databases">
        <title>Amycolatopsis iheyaensis sp. nov., a new species of the genus Amycolatopsis isolated from soil in Iheya island, Japan.</title>
        <authorList>
            <person name="Ngamcharungchit C."/>
            <person name="Kanto H."/>
            <person name="Take A."/>
            <person name="Intra B."/>
            <person name="Matsumoto A."/>
            <person name="Panbangred W."/>
            <person name="Inahashi Y."/>
        </authorList>
    </citation>
    <scope>NUCLEOTIDE SEQUENCE</scope>
    <source>
        <strain evidence="2">OK19-0408</strain>
    </source>
</reference>
<name>A0A9X2NHR3_9PSEU</name>
<sequence>MNAAIWAEVLKARRSRLPWTTGIAFTIAAGFGGLVMFILQDVGRARALGLLGTKAALTGGTADWPGYFALLSQTVAVGGTLLFGLIVVWVFGREFSQDTAKDLLALPTPRAAIVGAKFGVTAVWCLLLSLYTYGLGLAIGAAIGLPGWSLPVAAGGLGKLLLTTVMTIALVTPFALAASARRGYLAGVAAMFAATFLAQVVALLGYGRFFPWSVPALFAGTAGAEGELPGPVGYALVVLVAILGTAGTIMWWNRADHDR</sequence>
<dbReference type="Pfam" id="PF12730">
    <property type="entry name" value="ABC2_membrane_4"/>
    <property type="match status" value="1"/>
</dbReference>
<dbReference type="AlphaFoldDB" id="A0A9X2NHR3"/>
<dbReference type="PANTHER" id="PTHR37305">
    <property type="entry name" value="INTEGRAL MEMBRANE PROTEIN-RELATED"/>
    <property type="match status" value="1"/>
</dbReference>
<dbReference type="EMBL" id="JAMXQV010000029">
    <property type="protein sequence ID" value="MCR6488984.1"/>
    <property type="molecule type" value="Genomic_DNA"/>
</dbReference>
<dbReference type="Proteomes" id="UP001144096">
    <property type="component" value="Unassembled WGS sequence"/>
</dbReference>
<keyword evidence="1" id="KW-0472">Membrane</keyword>